<evidence type="ECO:0000313" key="8">
    <source>
        <dbReference type="EMBL" id="KAH7086454.1"/>
    </source>
</evidence>
<sequence length="261" mass="26943">MHAKSIICALAVPALTFGAAIPQDDPYNWDENSSDIVGGEVAAQGDVPFIVSLHQFGEHMCGGTLLNANTVLSAAHCFGFDVASWNVRAGSLNRSSGGVYVNVSSIIKHPNNTEQGTDYDVAIVKLSTPIVLQADSTVGYAALAAPGSDPVDGSIVTVAGWGAVGERAPGSEVLRKVDVPIVSRATCRKNYSVDRISDRMICAGVPAGGKDSCQGDSGGPLFSSTNTVVGVVSWGFGCARPNLPGVYAHVSAFSDFIASNL</sequence>
<dbReference type="Proteomes" id="UP000813461">
    <property type="component" value="Unassembled WGS sequence"/>
</dbReference>
<dbReference type="SUPFAM" id="SSF50494">
    <property type="entry name" value="Trypsin-like serine proteases"/>
    <property type="match status" value="1"/>
</dbReference>
<dbReference type="InterPro" id="IPR001254">
    <property type="entry name" value="Trypsin_dom"/>
</dbReference>
<evidence type="ECO:0000256" key="4">
    <source>
        <dbReference type="ARBA" id="ARBA00023157"/>
    </source>
</evidence>
<dbReference type="InterPro" id="IPR033116">
    <property type="entry name" value="TRYPSIN_SER"/>
</dbReference>
<protein>
    <submittedName>
        <fullName evidence="8">Trypsin-like cysteine/serine peptidase domain-containing protein</fullName>
    </submittedName>
</protein>
<evidence type="ECO:0000256" key="2">
    <source>
        <dbReference type="ARBA" id="ARBA00022801"/>
    </source>
</evidence>
<evidence type="ECO:0000256" key="3">
    <source>
        <dbReference type="ARBA" id="ARBA00022825"/>
    </source>
</evidence>
<dbReference type="Pfam" id="PF00089">
    <property type="entry name" value="Trypsin"/>
    <property type="match status" value="1"/>
</dbReference>
<evidence type="ECO:0000313" key="9">
    <source>
        <dbReference type="Proteomes" id="UP000813461"/>
    </source>
</evidence>
<organism evidence="8 9">
    <name type="scientific">Paraphoma chrysanthemicola</name>
    <dbReference type="NCBI Taxonomy" id="798071"/>
    <lineage>
        <taxon>Eukaryota</taxon>
        <taxon>Fungi</taxon>
        <taxon>Dikarya</taxon>
        <taxon>Ascomycota</taxon>
        <taxon>Pezizomycotina</taxon>
        <taxon>Dothideomycetes</taxon>
        <taxon>Pleosporomycetidae</taxon>
        <taxon>Pleosporales</taxon>
        <taxon>Pleosporineae</taxon>
        <taxon>Phaeosphaeriaceae</taxon>
        <taxon>Paraphoma</taxon>
    </lineage>
</organism>
<dbReference type="InterPro" id="IPR043504">
    <property type="entry name" value="Peptidase_S1_PA_chymotrypsin"/>
</dbReference>
<evidence type="ECO:0000256" key="1">
    <source>
        <dbReference type="ARBA" id="ARBA00022670"/>
    </source>
</evidence>
<dbReference type="PRINTS" id="PR00722">
    <property type="entry name" value="CHYMOTRYPSIN"/>
</dbReference>
<evidence type="ECO:0000259" key="7">
    <source>
        <dbReference type="PROSITE" id="PS50240"/>
    </source>
</evidence>
<dbReference type="PROSITE" id="PS50240">
    <property type="entry name" value="TRYPSIN_DOM"/>
    <property type="match status" value="1"/>
</dbReference>
<feature type="signal peptide" evidence="6">
    <location>
        <begin position="1"/>
        <end position="22"/>
    </location>
</feature>
<feature type="domain" description="Peptidase S1" evidence="7">
    <location>
        <begin position="36"/>
        <end position="261"/>
    </location>
</feature>
<feature type="chain" id="PRO_5035452975" evidence="6">
    <location>
        <begin position="23"/>
        <end position="261"/>
    </location>
</feature>
<keyword evidence="3 5" id="KW-0720">Serine protease</keyword>
<proteinExistence type="predicted"/>
<dbReference type="PROSITE" id="PS00134">
    <property type="entry name" value="TRYPSIN_HIS"/>
    <property type="match status" value="1"/>
</dbReference>
<keyword evidence="4" id="KW-1015">Disulfide bond</keyword>
<dbReference type="CDD" id="cd00190">
    <property type="entry name" value="Tryp_SPc"/>
    <property type="match status" value="1"/>
</dbReference>
<dbReference type="GO" id="GO:0004252">
    <property type="term" value="F:serine-type endopeptidase activity"/>
    <property type="evidence" value="ECO:0007669"/>
    <property type="project" value="InterPro"/>
</dbReference>
<keyword evidence="2 5" id="KW-0378">Hydrolase</keyword>
<dbReference type="InterPro" id="IPR009003">
    <property type="entry name" value="Peptidase_S1_PA"/>
</dbReference>
<keyword evidence="6" id="KW-0732">Signal</keyword>
<dbReference type="PANTHER" id="PTHR24252:SF7">
    <property type="entry name" value="HYALIN"/>
    <property type="match status" value="1"/>
</dbReference>
<keyword evidence="9" id="KW-1185">Reference proteome</keyword>
<evidence type="ECO:0000256" key="5">
    <source>
        <dbReference type="RuleBase" id="RU363034"/>
    </source>
</evidence>
<name>A0A8K0VXJ5_9PLEO</name>
<dbReference type="InterPro" id="IPR001314">
    <property type="entry name" value="Peptidase_S1A"/>
</dbReference>
<reference evidence="8" key="1">
    <citation type="journal article" date="2021" name="Nat. Commun.">
        <title>Genetic determinants of endophytism in the Arabidopsis root mycobiome.</title>
        <authorList>
            <person name="Mesny F."/>
            <person name="Miyauchi S."/>
            <person name="Thiergart T."/>
            <person name="Pickel B."/>
            <person name="Atanasova L."/>
            <person name="Karlsson M."/>
            <person name="Huettel B."/>
            <person name="Barry K.W."/>
            <person name="Haridas S."/>
            <person name="Chen C."/>
            <person name="Bauer D."/>
            <person name="Andreopoulos W."/>
            <person name="Pangilinan J."/>
            <person name="LaButti K."/>
            <person name="Riley R."/>
            <person name="Lipzen A."/>
            <person name="Clum A."/>
            <person name="Drula E."/>
            <person name="Henrissat B."/>
            <person name="Kohler A."/>
            <person name="Grigoriev I.V."/>
            <person name="Martin F.M."/>
            <person name="Hacquard S."/>
        </authorList>
    </citation>
    <scope>NUCLEOTIDE SEQUENCE</scope>
    <source>
        <strain evidence="8">MPI-SDFR-AT-0120</strain>
    </source>
</reference>
<dbReference type="PROSITE" id="PS00135">
    <property type="entry name" value="TRYPSIN_SER"/>
    <property type="match status" value="1"/>
</dbReference>
<dbReference type="AlphaFoldDB" id="A0A8K0VXJ5"/>
<dbReference type="FunFam" id="2.40.10.10:FF:000077">
    <property type="entry name" value="Predicted protein"/>
    <property type="match status" value="1"/>
</dbReference>
<evidence type="ECO:0000256" key="6">
    <source>
        <dbReference type="SAM" id="SignalP"/>
    </source>
</evidence>
<accession>A0A8K0VXJ5</accession>
<comment type="caution">
    <text evidence="8">The sequence shown here is derived from an EMBL/GenBank/DDBJ whole genome shotgun (WGS) entry which is preliminary data.</text>
</comment>
<dbReference type="InterPro" id="IPR018114">
    <property type="entry name" value="TRYPSIN_HIS"/>
</dbReference>
<keyword evidence="1 5" id="KW-0645">Protease</keyword>
<dbReference type="Gene3D" id="2.40.10.10">
    <property type="entry name" value="Trypsin-like serine proteases"/>
    <property type="match status" value="2"/>
</dbReference>
<gene>
    <name evidence="8" type="ORF">FB567DRAFT_593394</name>
</gene>
<dbReference type="EMBL" id="JAGMVJ010000011">
    <property type="protein sequence ID" value="KAH7086454.1"/>
    <property type="molecule type" value="Genomic_DNA"/>
</dbReference>
<dbReference type="PANTHER" id="PTHR24252">
    <property type="entry name" value="ACROSIN-RELATED"/>
    <property type="match status" value="1"/>
</dbReference>
<dbReference type="SMART" id="SM00020">
    <property type="entry name" value="Tryp_SPc"/>
    <property type="match status" value="1"/>
</dbReference>
<dbReference type="OrthoDB" id="6380398at2759"/>
<dbReference type="GO" id="GO:0006508">
    <property type="term" value="P:proteolysis"/>
    <property type="evidence" value="ECO:0007669"/>
    <property type="project" value="UniProtKB-KW"/>
</dbReference>